<dbReference type="RefSeq" id="XP_003880068.1">
    <property type="nucleotide sequence ID" value="XM_003880019.1"/>
</dbReference>
<evidence type="ECO:0000313" key="2">
    <source>
        <dbReference type="EMBL" id="CBZ50033.1"/>
    </source>
</evidence>
<reference evidence="3" key="1">
    <citation type="journal article" date="2012" name="PLoS Pathog.">
        <title>Comparative genomics of the apicomplexan parasites Toxoplasma gondii and Neospora caninum: Coccidia differing in host range and transmission strategy.</title>
        <authorList>
            <person name="Reid A.J."/>
            <person name="Vermont S.J."/>
            <person name="Cotton J.A."/>
            <person name="Harris D."/>
            <person name="Hill-Cawthorne G.A."/>
            <person name="Konen-Waisman S."/>
            <person name="Latham S.M."/>
            <person name="Mourier T."/>
            <person name="Norton R."/>
            <person name="Quail M.A."/>
            <person name="Sanders M."/>
            <person name="Shanmugam D."/>
            <person name="Sohal A."/>
            <person name="Wasmuth J.D."/>
            <person name="Brunk B."/>
            <person name="Grigg M.E."/>
            <person name="Howard J.C."/>
            <person name="Parkinson J."/>
            <person name="Roos D.S."/>
            <person name="Trees A.J."/>
            <person name="Berriman M."/>
            <person name="Pain A."/>
            <person name="Wastling J.M."/>
        </authorList>
    </citation>
    <scope>NUCLEOTIDE SEQUENCE [LARGE SCALE GENOMIC DNA]</scope>
    <source>
        <strain evidence="3">Liverpool</strain>
    </source>
</reference>
<dbReference type="InParanoid" id="F0V8J2"/>
<accession>F0V8J2</accession>
<evidence type="ECO:0000313" key="3">
    <source>
        <dbReference type="Proteomes" id="UP000007494"/>
    </source>
</evidence>
<proteinExistence type="predicted"/>
<feature type="region of interest" description="Disordered" evidence="1">
    <location>
        <begin position="108"/>
        <end position="167"/>
    </location>
</feature>
<dbReference type="OrthoDB" id="10339451at2759"/>
<gene>
    <name evidence="2" type="ORF">NCLIV_005090</name>
</gene>
<feature type="compositionally biased region" description="Low complexity" evidence="1">
    <location>
        <begin position="108"/>
        <end position="121"/>
    </location>
</feature>
<dbReference type="eggNOG" id="ENOG502R0JJ">
    <property type="taxonomic scope" value="Eukaryota"/>
</dbReference>
<keyword evidence="3" id="KW-1185">Reference proteome</keyword>
<dbReference type="EMBL" id="FR823382">
    <property type="protein sequence ID" value="CBZ50033.1"/>
    <property type="molecule type" value="Genomic_DNA"/>
</dbReference>
<dbReference type="VEuPathDB" id="ToxoDB:NCLIV_005090"/>
<organism evidence="2 3">
    <name type="scientific">Neospora caninum (strain Liverpool)</name>
    <dbReference type="NCBI Taxonomy" id="572307"/>
    <lineage>
        <taxon>Eukaryota</taxon>
        <taxon>Sar</taxon>
        <taxon>Alveolata</taxon>
        <taxon>Apicomplexa</taxon>
        <taxon>Conoidasida</taxon>
        <taxon>Coccidia</taxon>
        <taxon>Eucoccidiorida</taxon>
        <taxon>Eimeriorina</taxon>
        <taxon>Sarcocystidae</taxon>
        <taxon>Neospora</taxon>
    </lineage>
</organism>
<feature type="compositionally biased region" description="Polar residues" evidence="1">
    <location>
        <begin position="131"/>
        <end position="145"/>
    </location>
</feature>
<evidence type="ECO:0000256" key="1">
    <source>
        <dbReference type="SAM" id="MobiDB-lite"/>
    </source>
</evidence>
<name>F0V8J2_NEOCL</name>
<protein>
    <submittedName>
        <fullName evidence="2">Putative TBP-binding protein ABT1</fullName>
    </submittedName>
</protein>
<feature type="region of interest" description="Disordered" evidence="1">
    <location>
        <begin position="432"/>
        <end position="465"/>
    </location>
</feature>
<dbReference type="GeneID" id="13446091"/>
<dbReference type="Proteomes" id="UP000007494">
    <property type="component" value="Chromosome II"/>
</dbReference>
<dbReference type="AlphaFoldDB" id="F0V8J2"/>
<sequence length="465" mass="51233">MKCDGRSEQLAGARVGTEHIDRRRVPGPDFLGQYDRTIVAPALTYGFVGLAIRKTSSALPPHFRQDTYLFPVKEEHSVSPFVHEGSAHKHVLKSTEAENLTMVIPRFTRSTTPSPSSAPGSPVEPKKPGTRPSQIGASSSGTSAGNCDPSDTAKAADLPAPPLPPPPNPPALANVWFLRKRATHISTALLNTPQPSSALALGNVSGNLSGPRDPISGRLLSGSGCSSLPPDDELEFERRGSDNFLRFHPMFECIRAESQFAPDMRKATAFPSGAANPATQQLWVEKKDGISSDAEQRTPATRQSGCLMRVLDRLQENSDSYKVWDWEEVAENVTGSRLGMYNRLPHGARKIDYCSMIRTVTSLYKELLETSEQNQKKLNRLKEWSHDKDRQQKPDNSGRFFERRFSDEMKELDDIAVPDFLATGALKYADSRAMKKTPQAAQKGVQPHRKAATLAPPVQTQKKLR</sequence>